<keyword evidence="1" id="KW-0472">Membrane</keyword>
<gene>
    <name evidence="2" type="ORF">B4V02_21560</name>
</gene>
<dbReference type="AlphaFoldDB" id="A0A222WSY2"/>
<protein>
    <submittedName>
        <fullName evidence="2">Uncharacterized protein</fullName>
    </submittedName>
</protein>
<keyword evidence="1" id="KW-0812">Transmembrane</keyword>
<reference evidence="2 3" key="1">
    <citation type="submission" date="2017-03" db="EMBL/GenBank/DDBJ databases">
        <title>Complete genome sequence of Paenibacillus Kribbensis producing bioflocculants.</title>
        <authorList>
            <person name="Lee H.-G."/>
            <person name="Oh H.-M."/>
        </authorList>
    </citation>
    <scope>NUCLEOTIDE SEQUENCE [LARGE SCALE GENOMIC DNA]</scope>
    <source>
        <strain evidence="2 3">AM49</strain>
    </source>
</reference>
<dbReference type="KEGG" id="pkb:B4V02_21560"/>
<evidence type="ECO:0000313" key="2">
    <source>
        <dbReference type="EMBL" id="ASR49098.1"/>
    </source>
</evidence>
<keyword evidence="1" id="KW-1133">Transmembrane helix</keyword>
<evidence type="ECO:0000256" key="1">
    <source>
        <dbReference type="SAM" id="Phobius"/>
    </source>
</evidence>
<dbReference type="OrthoDB" id="2607171at2"/>
<dbReference type="RefSeq" id="WP_094156347.1">
    <property type="nucleotide sequence ID" value="NZ_CP020028.1"/>
</dbReference>
<keyword evidence="3" id="KW-1185">Reference proteome</keyword>
<proteinExistence type="predicted"/>
<dbReference type="Proteomes" id="UP000214666">
    <property type="component" value="Chromosome"/>
</dbReference>
<sequence>MRTIILNKEKNIGKVLLVVEGLKTEFYLIHKLFTQIFDYQYESLNRMLKYKKSNSKEGIESSVFVINTEESAISFIDDSNDFLNNMFETLIEEYSFPVDRAAIFYIFDRDVDSNKDSELIANLIQTLSNSRENEGFTRQGMLLISYPCIESFVASGFIENTHELEFKTGAELKRFLNEQKVLQNKIEEDSLVRAVDEMERALELLGISDYDLDHFSVANLQIFNLQEGYFSIKGRYKLLSLLCIMLLDLGLIQIIEAE</sequence>
<evidence type="ECO:0000313" key="3">
    <source>
        <dbReference type="Proteomes" id="UP000214666"/>
    </source>
</evidence>
<accession>A0A222WSY2</accession>
<organism evidence="2 3">
    <name type="scientific">Paenibacillus kribbensis</name>
    <dbReference type="NCBI Taxonomy" id="172713"/>
    <lineage>
        <taxon>Bacteria</taxon>
        <taxon>Bacillati</taxon>
        <taxon>Bacillota</taxon>
        <taxon>Bacilli</taxon>
        <taxon>Bacillales</taxon>
        <taxon>Paenibacillaceae</taxon>
        <taxon>Paenibacillus</taxon>
    </lineage>
</organism>
<feature type="transmembrane region" description="Helical" evidence="1">
    <location>
        <begin position="238"/>
        <end position="255"/>
    </location>
</feature>
<dbReference type="EMBL" id="CP020028">
    <property type="protein sequence ID" value="ASR49098.1"/>
    <property type="molecule type" value="Genomic_DNA"/>
</dbReference>
<name>A0A222WSY2_9BACL</name>